<dbReference type="SUPFAM" id="SSF47454">
    <property type="entry name" value="A DNA-binding domain in eukaryotic transcription factors"/>
    <property type="match status" value="1"/>
</dbReference>
<reference evidence="9" key="1">
    <citation type="submission" date="2015-07" db="EMBL/GenBank/DDBJ databases">
        <title>MeaNS - Measles Nucleotide Surveillance Program.</title>
        <authorList>
            <person name="Tran T."/>
            <person name="Druce J."/>
        </authorList>
    </citation>
    <scope>NUCLEOTIDE SEQUENCE</scope>
    <source>
        <strain evidence="9">UCB-OBI-ISO-001</strain>
        <tissue evidence="9">Gonad</tissue>
    </source>
</reference>
<feature type="compositionally biased region" description="Basic residues" evidence="6">
    <location>
        <begin position="113"/>
        <end position="122"/>
    </location>
</feature>
<dbReference type="PANTHER" id="PTHR24411">
    <property type="entry name" value="NUCLEAR FACTOR ERYTHROID 2-RELATED FACTOR"/>
    <property type="match status" value="1"/>
</dbReference>
<name>A0A0L8G2H9_OCTBM</name>
<proteinExistence type="predicted"/>
<feature type="signal peptide" evidence="7">
    <location>
        <begin position="1"/>
        <end position="25"/>
    </location>
</feature>
<feature type="region of interest" description="Disordered" evidence="6">
    <location>
        <begin position="140"/>
        <end position="220"/>
    </location>
</feature>
<feature type="domain" description="BZIP" evidence="8">
    <location>
        <begin position="884"/>
        <end position="947"/>
    </location>
</feature>
<dbReference type="EMBL" id="KQ424367">
    <property type="protein sequence ID" value="KOF71103.1"/>
    <property type="molecule type" value="Genomic_DNA"/>
</dbReference>
<evidence type="ECO:0000256" key="6">
    <source>
        <dbReference type="SAM" id="MobiDB-lite"/>
    </source>
</evidence>
<evidence type="ECO:0000256" key="3">
    <source>
        <dbReference type="ARBA" id="ARBA00023159"/>
    </source>
</evidence>
<feature type="compositionally biased region" description="Polar residues" evidence="6">
    <location>
        <begin position="266"/>
        <end position="276"/>
    </location>
</feature>
<keyword evidence="4" id="KW-0804">Transcription</keyword>
<sequence>MIKQCFTDSLISLAIVLSLLRTDVTNYFSSDYISYPEVQEIILGGSTAYGRVNNYIDSNRNQLYSLGQHLHFKNVDYGHILSTSFYNELRRLTSNPFSYNYDDYFPQSDGRQRRGRRRRQRVRYPGFHTDYSTYLVSAEQSSNSVHLTENSNESNSNNGDNDDDYNIVVNNNNDHDNNIIHEQHSNDHHPREVEENNDSEAVRVPDETEDESGGEHGGHPCEEVDYLNRINSYFHSDGKRDQSAAITTPATATDLGAGVSHPTCHNINISNGNDSETNPHNNNNNNTVANISNLETYVNDSDSTSTPTATDDDSGQVNNSHAISSSDPTNEDLDLIDVLYLQDIDLGVQREVYDITLRRELEREQEIALQKEREKQKQYEHIQLKLQDKQHRLEQQYLTDNYTQDIETGEWIPLYQPAPPLNIPLIPNTTNILEQQQQQQQQQQPCIPQPMPIPQLQTDLTNIQTNSCQYQTSNLLNSTLEEALQTLDIDANKNTTSEQTVFELEQYLANCPVANFSNAATEQYEPILPSQFNCNLLPCPTTSTALNPCTEYNTPIHNTFQEHSQSTLPTCERQNSLDNWWREISGSLEMTTAGTSADNSTHCPELIQNATLPIPSGDIGCGNNLNTSLNASVSTANCSTAINNHSSCNPPEWDNQNYLFPNMTTSINESESMMEMEKILPALQQNMMTNIDLPNITEDLVSFDDASRDSAVCSLASSASPLQEFNEFSAYDQLEGATGGSDYDSCSSGCKSVKLEPNTYYCSYDSMRYGQQAAKLNQSTSSNDTDFNYHPSNTNHILHNHTYPQQPQTQNISYEPSVSSISRSETYSSSATIPAYHRGPTSRDHKRLQELKVPLSMNQIINSSVEEFNDLVRKYPLPEPQLRLIRDIRRRGKNKVAAQNCRKRKLDIIGTLEEEVIQMRQERDRLLREGSLIHKQTREMKEKYNVRYHEVFRSLRDEYGNSYDPQEYSLQQSSDGNVFLVRKSLTSDEKTMDSNRKKKTDEK</sequence>
<feature type="compositionally biased region" description="Low complexity" evidence="6">
    <location>
        <begin position="149"/>
        <end position="159"/>
    </location>
</feature>
<protein>
    <recommendedName>
        <fullName evidence="8">BZIP domain-containing protein</fullName>
    </recommendedName>
</protein>
<dbReference type="InterPro" id="IPR004827">
    <property type="entry name" value="bZIP"/>
</dbReference>
<dbReference type="AlphaFoldDB" id="A0A0L8G2H9"/>
<feature type="chain" id="PRO_5005582783" description="BZIP domain-containing protein" evidence="7">
    <location>
        <begin position="26"/>
        <end position="1003"/>
    </location>
</feature>
<feature type="region of interest" description="Disordered" evidence="6">
    <location>
        <begin position="983"/>
        <end position="1003"/>
    </location>
</feature>
<dbReference type="InterPro" id="IPR047167">
    <property type="entry name" value="NFE2-like"/>
</dbReference>
<keyword evidence="5" id="KW-0539">Nucleus</keyword>
<gene>
    <name evidence="9" type="ORF">OCBIM_22001599mg</name>
</gene>
<feature type="region of interest" description="Disordered" evidence="6">
    <location>
        <begin position="266"/>
        <end position="329"/>
    </location>
</feature>
<keyword evidence="3" id="KW-0010">Activator</keyword>
<dbReference type="InterPro" id="IPR008917">
    <property type="entry name" value="TF_DNA-bd_sf"/>
</dbReference>
<keyword evidence="7" id="KW-0732">Signal</keyword>
<dbReference type="Pfam" id="PF03131">
    <property type="entry name" value="bZIP_Maf"/>
    <property type="match status" value="1"/>
</dbReference>
<feature type="compositionally biased region" description="Low complexity" evidence="6">
    <location>
        <begin position="300"/>
        <end position="309"/>
    </location>
</feature>
<feature type="compositionally biased region" description="Polar residues" evidence="6">
    <location>
        <begin position="315"/>
        <end position="328"/>
    </location>
</feature>
<feature type="compositionally biased region" description="Basic and acidic residues" evidence="6">
    <location>
        <begin position="985"/>
        <end position="1003"/>
    </location>
</feature>
<dbReference type="Gene3D" id="1.10.880.10">
    <property type="entry name" value="Transcription factor, Skn-1-like, DNA-binding domain"/>
    <property type="match status" value="1"/>
</dbReference>
<dbReference type="GO" id="GO:0000981">
    <property type="term" value="F:DNA-binding transcription factor activity, RNA polymerase II-specific"/>
    <property type="evidence" value="ECO:0007669"/>
    <property type="project" value="TreeGrafter"/>
</dbReference>
<evidence type="ECO:0000256" key="7">
    <source>
        <dbReference type="SAM" id="SignalP"/>
    </source>
</evidence>
<dbReference type="PROSITE" id="PS50217">
    <property type="entry name" value="BZIP"/>
    <property type="match status" value="1"/>
</dbReference>
<keyword evidence="2" id="KW-0238">DNA-binding</keyword>
<accession>A0A0L8G2H9</accession>
<dbReference type="GO" id="GO:0000978">
    <property type="term" value="F:RNA polymerase II cis-regulatory region sequence-specific DNA binding"/>
    <property type="evidence" value="ECO:0007669"/>
    <property type="project" value="InterPro"/>
</dbReference>
<dbReference type="SMART" id="SM00338">
    <property type="entry name" value="BRLZ"/>
    <property type="match status" value="1"/>
</dbReference>
<feature type="compositionally biased region" description="Basic and acidic residues" evidence="6">
    <location>
        <begin position="173"/>
        <end position="206"/>
    </location>
</feature>
<dbReference type="OMA" id="PEGNQEH"/>
<feature type="compositionally biased region" description="Low complexity" evidence="6">
    <location>
        <begin position="278"/>
        <end position="293"/>
    </location>
</feature>
<dbReference type="PROSITE" id="PS00036">
    <property type="entry name" value="BZIP_BASIC"/>
    <property type="match status" value="1"/>
</dbReference>
<evidence type="ECO:0000259" key="8">
    <source>
        <dbReference type="PROSITE" id="PS50217"/>
    </source>
</evidence>
<evidence type="ECO:0000256" key="1">
    <source>
        <dbReference type="ARBA" id="ARBA00023015"/>
    </source>
</evidence>
<dbReference type="InterPro" id="IPR004826">
    <property type="entry name" value="bZIP_Maf"/>
</dbReference>
<dbReference type="KEGG" id="obi:106879630"/>
<evidence type="ECO:0000256" key="2">
    <source>
        <dbReference type="ARBA" id="ARBA00023125"/>
    </source>
</evidence>
<evidence type="ECO:0000256" key="4">
    <source>
        <dbReference type="ARBA" id="ARBA00023163"/>
    </source>
</evidence>
<evidence type="ECO:0000313" key="9">
    <source>
        <dbReference type="EMBL" id="KOF71103.1"/>
    </source>
</evidence>
<dbReference type="GO" id="GO:0005634">
    <property type="term" value="C:nucleus"/>
    <property type="evidence" value="ECO:0007669"/>
    <property type="project" value="TreeGrafter"/>
</dbReference>
<evidence type="ECO:0000256" key="5">
    <source>
        <dbReference type="ARBA" id="ARBA00023242"/>
    </source>
</evidence>
<dbReference type="PANTHER" id="PTHR24411:SF55">
    <property type="entry name" value="SEGMENTATION PROTEIN CAP'N'COLLAR"/>
    <property type="match status" value="1"/>
</dbReference>
<keyword evidence="1" id="KW-0805">Transcription regulation</keyword>
<feature type="region of interest" description="Disordered" evidence="6">
    <location>
        <begin position="103"/>
        <end position="124"/>
    </location>
</feature>
<dbReference type="OrthoDB" id="7458135at2759"/>
<organism evidence="9">
    <name type="scientific">Octopus bimaculoides</name>
    <name type="common">California two-spotted octopus</name>
    <dbReference type="NCBI Taxonomy" id="37653"/>
    <lineage>
        <taxon>Eukaryota</taxon>
        <taxon>Metazoa</taxon>
        <taxon>Spiralia</taxon>
        <taxon>Lophotrochozoa</taxon>
        <taxon>Mollusca</taxon>
        <taxon>Cephalopoda</taxon>
        <taxon>Coleoidea</taxon>
        <taxon>Octopodiformes</taxon>
        <taxon>Octopoda</taxon>
        <taxon>Incirrata</taxon>
        <taxon>Octopodidae</taxon>
        <taxon>Octopus</taxon>
    </lineage>
</organism>
<dbReference type="STRING" id="37653.A0A0L8G2H9"/>